<dbReference type="GeneID" id="89509090"/>
<protein>
    <submittedName>
        <fullName evidence="2">Predicted ATP-binding protein involved in virulence</fullName>
    </submittedName>
</protein>
<dbReference type="InterPro" id="IPR003593">
    <property type="entry name" value="AAA+_ATPase"/>
</dbReference>
<dbReference type="STRING" id="1121131.SAMN02745229_00168"/>
<dbReference type="InterPro" id="IPR003959">
    <property type="entry name" value="ATPase_AAA_core"/>
</dbReference>
<dbReference type="EMBL" id="FQXK01000003">
    <property type="protein sequence ID" value="SHH07914.1"/>
    <property type="molecule type" value="Genomic_DNA"/>
</dbReference>
<dbReference type="OrthoDB" id="9801813at2"/>
<dbReference type="GO" id="GO:0016887">
    <property type="term" value="F:ATP hydrolysis activity"/>
    <property type="evidence" value="ECO:0007669"/>
    <property type="project" value="InterPro"/>
</dbReference>
<dbReference type="Gene3D" id="3.40.50.300">
    <property type="entry name" value="P-loop containing nucleotide triphosphate hydrolases"/>
    <property type="match status" value="1"/>
</dbReference>
<keyword evidence="3" id="KW-1185">Reference proteome</keyword>
<gene>
    <name evidence="2" type="ORF">SAMN02745229_00168</name>
</gene>
<dbReference type="Pfam" id="PF13304">
    <property type="entry name" value="AAA_21"/>
    <property type="match status" value="1"/>
</dbReference>
<name>A0A1M5Q1B2_BUTFI</name>
<feature type="domain" description="AAA+ ATPase" evidence="1">
    <location>
        <begin position="27"/>
        <end position="331"/>
    </location>
</feature>
<dbReference type="PANTHER" id="PTHR43581:SF2">
    <property type="entry name" value="EXCINUCLEASE ATPASE SUBUNIT"/>
    <property type="match status" value="1"/>
</dbReference>
<accession>A0A1M5Q1B2</accession>
<dbReference type="RefSeq" id="WP_073384732.1">
    <property type="nucleotide sequence ID" value="NZ_FQXK01000003.1"/>
</dbReference>
<dbReference type="SUPFAM" id="SSF52540">
    <property type="entry name" value="P-loop containing nucleoside triphosphate hydrolases"/>
    <property type="match status" value="1"/>
</dbReference>
<dbReference type="Proteomes" id="UP000184278">
    <property type="component" value="Unassembled WGS sequence"/>
</dbReference>
<dbReference type="InterPro" id="IPR027417">
    <property type="entry name" value="P-loop_NTPase"/>
</dbReference>
<evidence type="ECO:0000259" key="1">
    <source>
        <dbReference type="SMART" id="SM00382"/>
    </source>
</evidence>
<evidence type="ECO:0000313" key="3">
    <source>
        <dbReference type="Proteomes" id="UP000184278"/>
    </source>
</evidence>
<dbReference type="SMART" id="SM00382">
    <property type="entry name" value="AAA"/>
    <property type="match status" value="1"/>
</dbReference>
<dbReference type="AlphaFoldDB" id="A0A1M5Q1B2"/>
<proteinExistence type="predicted"/>
<sequence>MIKKLKWKNYKALGNLELDFTKDDGTAYNTIILAGENGAGKTTVLESLATVLDCGPNTVFEYIDYDISGTTYKAIPDSRSGNAGFYKRVDVASGNEEAVNSGRNTNYNLIDEDIKDFRHYGFAYSKARSGFKTDPVKSSTTMQIDAEKFEPDNYGSFTHIKQLLIDIDAQDSSEWMKKSNAGGLDDQKYEDFKKASKGYRFEKAFNDFFDDVRYDGIDTEDPDEKKVLFTKHGQSIAVDDLSTGEKQIVFRGAHLLRNTKSIAGGIVMIDEPELSMHPKWQKKMLDYYRGLFTSDDNATQSVQMIVATHSEYVIQSALEDRDNVLVIVLTDENGTISSRKVTAPNVLPTITSAETNYLAFGVPSKDYHIELYAYLQMKTNNHTIESCDAYIAQQQQYDRTKHEKFDGYRNHNYQTLPTYIRNAIDHPDSGRSYTEEEFKASIELLIELCR</sequence>
<evidence type="ECO:0000313" key="2">
    <source>
        <dbReference type="EMBL" id="SHH07914.1"/>
    </source>
</evidence>
<reference evidence="3" key="1">
    <citation type="submission" date="2016-11" db="EMBL/GenBank/DDBJ databases">
        <authorList>
            <person name="Varghese N."/>
            <person name="Submissions S."/>
        </authorList>
    </citation>
    <scope>NUCLEOTIDE SEQUENCE [LARGE SCALE GENOMIC DNA]</scope>
    <source>
        <strain evidence="3">DSM 3071</strain>
    </source>
</reference>
<dbReference type="GO" id="GO:0005524">
    <property type="term" value="F:ATP binding"/>
    <property type="evidence" value="ECO:0007669"/>
    <property type="project" value="UniProtKB-KW"/>
</dbReference>
<organism evidence="2 3">
    <name type="scientific">Butyrivibrio fibrisolvens DSM 3071</name>
    <dbReference type="NCBI Taxonomy" id="1121131"/>
    <lineage>
        <taxon>Bacteria</taxon>
        <taxon>Bacillati</taxon>
        <taxon>Bacillota</taxon>
        <taxon>Clostridia</taxon>
        <taxon>Lachnospirales</taxon>
        <taxon>Lachnospiraceae</taxon>
        <taxon>Butyrivibrio</taxon>
    </lineage>
</organism>
<dbReference type="PANTHER" id="PTHR43581">
    <property type="entry name" value="ATP/GTP PHOSPHATASE"/>
    <property type="match status" value="1"/>
</dbReference>
<keyword evidence="2" id="KW-0547">Nucleotide-binding</keyword>
<keyword evidence="2" id="KW-0067">ATP-binding</keyword>
<dbReference type="InterPro" id="IPR051396">
    <property type="entry name" value="Bact_Antivir_Def_Nuclease"/>
</dbReference>